<protein>
    <submittedName>
        <fullName evidence="1">Uncharacterized protein</fullName>
    </submittedName>
</protein>
<evidence type="ECO:0000313" key="1">
    <source>
        <dbReference type="EMBL" id="KAK8219260.1"/>
    </source>
</evidence>
<dbReference type="EMBL" id="JAMKPW020000004">
    <property type="protein sequence ID" value="KAK8219260.1"/>
    <property type="molecule type" value="Genomic_DNA"/>
</dbReference>
<dbReference type="Proteomes" id="UP001320706">
    <property type="component" value="Unassembled WGS sequence"/>
</dbReference>
<comment type="caution">
    <text evidence="1">The sequence shown here is derived from an EMBL/GenBank/DDBJ whole genome shotgun (WGS) entry which is preliminary data.</text>
</comment>
<sequence>MQINFSTSSPYQKQTDQRRSPVLLNNTIISGHAVAIGSDVSRAATWLLHVPENPKYHQCITCVSQATACRACDSRPDTATHDTTHDHQVASHAQRKADIAPHTLGNIRSSTPWIAIPKALGSEMRPHYQATDISLDYQPSALMVATATEPGNACRSRSTLKPLALSGCSLHICSIDRPTSIESPPCQVLLPSAAIWRENS</sequence>
<reference evidence="1" key="1">
    <citation type="submission" date="2024-02" db="EMBL/GenBank/DDBJ databases">
        <title>Metagenome Assembled Genome of Zalaria obscura JY119.</title>
        <authorList>
            <person name="Vighnesh L."/>
            <person name="Jagadeeshwari U."/>
            <person name="Venkata Ramana C."/>
            <person name="Sasikala C."/>
        </authorList>
    </citation>
    <scope>NUCLEOTIDE SEQUENCE</scope>
    <source>
        <strain evidence="1">JY119</strain>
    </source>
</reference>
<evidence type="ECO:0000313" key="2">
    <source>
        <dbReference type="Proteomes" id="UP001320706"/>
    </source>
</evidence>
<accession>A0ACC3SLC0</accession>
<gene>
    <name evidence="1" type="ORF">M8818_000994</name>
</gene>
<keyword evidence="2" id="KW-1185">Reference proteome</keyword>
<name>A0ACC3SLC0_9PEZI</name>
<proteinExistence type="predicted"/>
<organism evidence="1 2">
    <name type="scientific">Zalaria obscura</name>
    <dbReference type="NCBI Taxonomy" id="2024903"/>
    <lineage>
        <taxon>Eukaryota</taxon>
        <taxon>Fungi</taxon>
        <taxon>Dikarya</taxon>
        <taxon>Ascomycota</taxon>
        <taxon>Pezizomycotina</taxon>
        <taxon>Dothideomycetes</taxon>
        <taxon>Dothideomycetidae</taxon>
        <taxon>Dothideales</taxon>
        <taxon>Zalariaceae</taxon>
        <taxon>Zalaria</taxon>
    </lineage>
</organism>